<evidence type="ECO:0000313" key="3">
    <source>
        <dbReference type="EMBL" id="GKV44022.1"/>
    </source>
</evidence>
<sequence length="932" mass="108403">MRGKVRASFDGGGTRGKGTTQHWERFEHRGKNRLAYEGNVARGNRSRKPDIWGYDRRVYNQATVFFFTNFSEDWSHESMWRTFHKYGRVLDIYSPMRKSTMGSRFGFVRYLDVRNEWELELQLDQIRVGEYKIWVNRPRFTENESHKRANAGHVELGKAGVQRTYAEAVKGNLEIRSETEKGKQAKGEKEQIWDVIKGDMMGFVDDFHKNGRLVRGSNCSFIVLLPKVTNPQKIEEFRPISLIGVMYKVIAKLLANRINSVLDNIIGECQMAFIKGRQIVDSIVIANETIDAAKRNKIASFVLKVDFEKAYDKVCWKFLDYMISRMGFDSKWRRWINECLKTAETSILLNGSATRQVKINRGLRQGDPLSPYLFLLVAEGLNGIISSAINHGLFEGINIGNRGMIISHLQFADDSILFGKATEGNIWAAKSIMRIFKLASGLKINIQKSQLLGMNVSKEWMSKMSYILSCKEGVFPCKYLGVPIGGNVKSTSMWKPLIENFEKKLSSWKGRLLSFGGRITLLNAVLSSLPVFTMSVHLLPKGLILSLDKIRRNFLWGGREGKRKINWVSWDKVCKNKLMGGLGVKDLRKFNLALLGKWWSRLARGEEGLLYKTINHKYGSIEGRWTKWVQEYSHRSSLWWRNICRIDHLDASNEGWLAGGFKLKIGKGNSANFWMDTWIGDQPLVNRFPRLFLVSTDKEKRISQMGIWREAKWLWTLNWRRPLFEWEEDNYSEMLRLLNHFQPIQDRKDSWIWRHTKEGEYSVKSAYALLSSNNQDSRTQMHARTWSKLIPTKISAFGWQVLQDKIPTKLNLYKRGIITDPSQIIKCAQWWRFLSVHPKNCLDDFEQQKLPVKDPPVRAGWDVVWFSIIWSLWLARNVRIFRNQEHVADKIFELARLRAFSWIKGRTASYSFSFHDWMLEPILCLKDKRGTH</sequence>
<dbReference type="CDD" id="cd01650">
    <property type="entry name" value="RT_nLTR_like"/>
    <property type="match status" value="1"/>
</dbReference>
<dbReference type="EMBL" id="BPVZ01000176">
    <property type="protein sequence ID" value="GKV44022.1"/>
    <property type="molecule type" value="Genomic_DNA"/>
</dbReference>
<comment type="caution">
    <text evidence="3">The sequence shown here is derived from an EMBL/GenBank/DDBJ whole genome shotgun (WGS) entry which is preliminary data.</text>
</comment>
<evidence type="ECO:0000256" key="1">
    <source>
        <dbReference type="SAM" id="MobiDB-lite"/>
    </source>
</evidence>
<evidence type="ECO:0000313" key="4">
    <source>
        <dbReference type="Proteomes" id="UP001054252"/>
    </source>
</evidence>
<dbReference type="PANTHER" id="PTHR33116:SF78">
    <property type="entry name" value="OS12G0587133 PROTEIN"/>
    <property type="match status" value="1"/>
</dbReference>
<organism evidence="3 4">
    <name type="scientific">Rubroshorea leprosula</name>
    <dbReference type="NCBI Taxonomy" id="152421"/>
    <lineage>
        <taxon>Eukaryota</taxon>
        <taxon>Viridiplantae</taxon>
        <taxon>Streptophyta</taxon>
        <taxon>Embryophyta</taxon>
        <taxon>Tracheophyta</taxon>
        <taxon>Spermatophyta</taxon>
        <taxon>Magnoliopsida</taxon>
        <taxon>eudicotyledons</taxon>
        <taxon>Gunneridae</taxon>
        <taxon>Pentapetalae</taxon>
        <taxon>rosids</taxon>
        <taxon>malvids</taxon>
        <taxon>Malvales</taxon>
        <taxon>Dipterocarpaceae</taxon>
        <taxon>Rubroshorea</taxon>
    </lineage>
</organism>
<feature type="domain" description="Reverse transcriptase" evidence="2">
    <location>
        <begin position="206"/>
        <end position="484"/>
    </location>
</feature>
<dbReference type="PANTHER" id="PTHR33116">
    <property type="entry name" value="REVERSE TRANSCRIPTASE ZINC-BINDING DOMAIN-CONTAINING PROTEIN-RELATED-RELATED"/>
    <property type="match status" value="1"/>
</dbReference>
<dbReference type="Pfam" id="PF00078">
    <property type="entry name" value="RVT_1"/>
    <property type="match status" value="1"/>
</dbReference>
<keyword evidence="4" id="KW-1185">Reference proteome</keyword>
<dbReference type="AlphaFoldDB" id="A0AAV5M675"/>
<dbReference type="InterPro" id="IPR035979">
    <property type="entry name" value="RBD_domain_sf"/>
</dbReference>
<dbReference type="InterPro" id="IPR026960">
    <property type="entry name" value="RVT-Znf"/>
</dbReference>
<dbReference type="PROSITE" id="PS50878">
    <property type="entry name" value="RT_POL"/>
    <property type="match status" value="1"/>
</dbReference>
<dbReference type="Proteomes" id="UP001054252">
    <property type="component" value="Unassembled WGS sequence"/>
</dbReference>
<proteinExistence type="predicted"/>
<gene>
    <name evidence="3" type="ORF">SLEP1_g51253</name>
</gene>
<reference evidence="3 4" key="1">
    <citation type="journal article" date="2021" name="Commun. Biol.">
        <title>The genome of Shorea leprosula (Dipterocarpaceae) highlights the ecological relevance of drought in aseasonal tropical rainforests.</title>
        <authorList>
            <person name="Ng K.K.S."/>
            <person name="Kobayashi M.J."/>
            <person name="Fawcett J.A."/>
            <person name="Hatakeyama M."/>
            <person name="Paape T."/>
            <person name="Ng C.H."/>
            <person name="Ang C.C."/>
            <person name="Tnah L.H."/>
            <person name="Lee C.T."/>
            <person name="Nishiyama T."/>
            <person name="Sese J."/>
            <person name="O'Brien M.J."/>
            <person name="Copetti D."/>
            <person name="Mohd Noor M.I."/>
            <person name="Ong R.C."/>
            <person name="Putra M."/>
            <person name="Sireger I.Z."/>
            <person name="Indrioko S."/>
            <person name="Kosugi Y."/>
            <person name="Izuno A."/>
            <person name="Isagi Y."/>
            <person name="Lee S.L."/>
            <person name="Shimizu K.K."/>
        </authorList>
    </citation>
    <scope>NUCLEOTIDE SEQUENCE [LARGE SCALE GENOMIC DNA]</scope>
    <source>
        <strain evidence="3">214</strain>
    </source>
</reference>
<name>A0AAV5M675_9ROSI</name>
<accession>A0AAV5M675</accession>
<protein>
    <recommendedName>
        <fullName evidence="2">Reverse transcriptase domain-containing protein</fullName>
    </recommendedName>
</protein>
<dbReference type="InterPro" id="IPR043502">
    <property type="entry name" value="DNA/RNA_pol_sf"/>
</dbReference>
<dbReference type="InterPro" id="IPR000477">
    <property type="entry name" value="RT_dom"/>
</dbReference>
<dbReference type="SUPFAM" id="SSF56672">
    <property type="entry name" value="DNA/RNA polymerases"/>
    <property type="match status" value="1"/>
</dbReference>
<feature type="region of interest" description="Disordered" evidence="1">
    <location>
        <begin position="1"/>
        <end position="21"/>
    </location>
</feature>
<evidence type="ECO:0000259" key="2">
    <source>
        <dbReference type="PROSITE" id="PS50878"/>
    </source>
</evidence>
<dbReference type="GO" id="GO:0003676">
    <property type="term" value="F:nucleic acid binding"/>
    <property type="evidence" value="ECO:0007669"/>
    <property type="project" value="InterPro"/>
</dbReference>
<dbReference type="Pfam" id="PF13966">
    <property type="entry name" value="zf-RVT"/>
    <property type="match status" value="1"/>
</dbReference>
<dbReference type="SUPFAM" id="SSF54928">
    <property type="entry name" value="RNA-binding domain, RBD"/>
    <property type="match status" value="1"/>
</dbReference>